<sequence>MAPTNLKRIPVALARRGYDVVIGKGCRFHVGEALRRLGYGAGLKVLVVSNPVVFHHYGSQVMEALGAAGFTTGSLVVEAGETHKTPATVARIHDACWRERLERGSL</sequence>
<feature type="non-terminal residue" evidence="1">
    <location>
        <position position="106"/>
    </location>
</feature>
<dbReference type="EMBL" id="VYDO01000028">
    <property type="protein sequence ID" value="MYG37552.1"/>
    <property type="molecule type" value="Genomic_DNA"/>
</dbReference>
<organism evidence="1">
    <name type="scientific">Synechococcus sp. SB0676_bin_10</name>
    <dbReference type="NCBI Taxonomy" id="2604869"/>
    <lineage>
        <taxon>Bacteria</taxon>
        <taxon>Bacillati</taxon>
        <taxon>Cyanobacteriota</taxon>
        <taxon>Cyanophyceae</taxon>
        <taxon>Synechococcales</taxon>
        <taxon>Synechococcaceae</taxon>
        <taxon>Synechococcus</taxon>
    </lineage>
</organism>
<dbReference type="AlphaFoldDB" id="A0A6B1FB72"/>
<reference evidence="1" key="1">
    <citation type="submission" date="2019-09" db="EMBL/GenBank/DDBJ databases">
        <title>Characterisation of the sponge microbiome using genome-centric metagenomics.</title>
        <authorList>
            <person name="Engelberts J.P."/>
            <person name="Robbins S.J."/>
            <person name="De Goeij J.M."/>
            <person name="Aranda M."/>
            <person name="Bell S.C."/>
            <person name="Webster N.S."/>
        </authorList>
    </citation>
    <scope>NUCLEOTIDE SEQUENCE</scope>
    <source>
        <strain evidence="1">SB0676_bin_10</strain>
    </source>
</reference>
<evidence type="ECO:0000313" key="1">
    <source>
        <dbReference type="EMBL" id="MYG37552.1"/>
    </source>
</evidence>
<gene>
    <name evidence="1" type="ORF">F4162_00660</name>
</gene>
<dbReference type="SUPFAM" id="SSF56796">
    <property type="entry name" value="Dehydroquinate synthase-like"/>
    <property type="match status" value="1"/>
</dbReference>
<comment type="caution">
    <text evidence="1">The sequence shown here is derived from an EMBL/GenBank/DDBJ whole genome shotgun (WGS) entry which is preliminary data.</text>
</comment>
<protein>
    <submittedName>
        <fullName evidence="1">3-dehydroquinate synthase</fullName>
    </submittedName>
</protein>
<name>A0A6B1FB72_9SYNE</name>
<proteinExistence type="predicted"/>
<accession>A0A6B1FB72</accession>
<dbReference type="Gene3D" id="3.40.50.1970">
    <property type="match status" value="1"/>
</dbReference>